<dbReference type="Gene3D" id="3.30.559.30">
    <property type="entry name" value="Nonribosomal peptide synthetase, condensation domain"/>
    <property type="match status" value="3"/>
</dbReference>
<keyword evidence="6" id="KW-1185">Reference proteome</keyword>
<dbReference type="Gene3D" id="2.30.38.10">
    <property type="entry name" value="Luciferase, Domain 3"/>
    <property type="match status" value="1"/>
</dbReference>
<dbReference type="InterPro" id="IPR042099">
    <property type="entry name" value="ANL_N_sf"/>
</dbReference>
<dbReference type="CDD" id="cd19540">
    <property type="entry name" value="LCL_NRPS-like"/>
    <property type="match status" value="3"/>
</dbReference>
<dbReference type="PANTHER" id="PTHR45527:SF1">
    <property type="entry name" value="FATTY ACID SYNTHASE"/>
    <property type="match status" value="1"/>
</dbReference>
<dbReference type="SUPFAM" id="SSF52777">
    <property type="entry name" value="CoA-dependent acyltransferases"/>
    <property type="match status" value="6"/>
</dbReference>
<dbReference type="Gene3D" id="3.40.50.980">
    <property type="match status" value="2"/>
</dbReference>
<keyword evidence="3" id="KW-0597">Phosphoprotein</keyword>
<dbReference type="PROSITE" id="PS50075">
    <property type="entry name" value="CARRIER"/>
    <property type="match status" value="3"/>
</dbReference>
<evidence type="ECO:0000259" key="4">
    <source>
        <dbReference type="PROSITE" id="PS50075"/>
    </source>
</evidence>
<name>A0A177YDF0_9NOCA</name>
<dbReference type="SMART" id="SM00823">
    <property type="entry name" value="PKS_PP"/>
    <property type="match status" value="3"/>
</dbReference>
<evidence type="ECO:0000313" key="5">
    <source>
        <dbReference type="EMBL" id="OAK53566.1"/>
    </source>
</evidence>
<dbReference type="InterPro" id="IPR025110">
    <property type="entry name" value="AMP-bd_C"/>
</dbReference>
<dbReference type="CDD" id="cd17646">
    <property type="entry name" value="A_NRPS_AB3403-like"/>
    <property type="match status" value="2"/>
</dbReference>
<dbReference type="NCBIfam" id="NF003417">
    <property type="entry name" value="PRK04813.1"/>
    <property type="match status" value="3"/>
</dbReference>
<dbReference type="InterPro" id="IPR009081">
    <property type="entry name" value="PP-bd_ACP"/>
</dbReference>
<dbReference type="Gene3D" id="1.10.1200.10">
    <property type="entry name" value="ACP-like"/>
    <property type="match status" value="2"/>
</dbReference>
<dbReference type="GO" id="GO:0031177">
    <property type="term" value="F:phosphopantetheine binding"/>
    <property type="evidence" value="ECO:0007669"/>
    <property type="project" value="InterPro"/>
</dbReference>
<comment type="caution">
    <text evidence="5">The sequence shown here is derived from an EMBL/GenBank/DDBJ whole genome shotgun (WGS) entry which is preliminary data.</text>
</comment>
<dbReference type="InterPro" id="IPR045851">
    <property type="entry name" value="AMP-bd_C_sf"/>
</dbReference>
<feature type="domain" description="Carrier" evidence="4">
    <location>
        <begin position="2371"/>
        <end position="2446"/>
    </location>
</feature>
<dbReference type="UniPathway" id="UPA00011"/>
<evidence type="ECO:0000256" key="3">
    <source>
        <dbReference type="ARBA" id="ARBA00022553"/>
    </source>
</evidence>
<dbReference type="Pfam" id="PF00550">
    <property type="entry name" value="PP-binding"/>
    <property type="match status" value="3"/>
</dbReference>
<dbReference type="FunFam" id="3.40.50.12780:FF:000012">
    <property type="entry name" value="Non-ribosomal peptide synthetase"/>
    <property type="match status" value="2"/>
</dbReference>
<dbReference type="RefSeq" id="WP_068427227.1">
    <property type="nucleotide sequence ID" value="NZ_LVHI01000018.1"/>
</dbReference>
<dbReference type="GO" id="GO:0008610">
    <property type="term" value="P:lipid biosynthetic process"/>
    <property type="evidence" value="ECO:0007669"/>
    <property type="project" value="UniProtKB-ARBA"/>
</dbReference>
<dbReference type="InterPro" id="IPR010071">
    <property type="entry name" value="AA_adenyl_dom"/>
</dbReference>
<feature type="domain" description="Carrier" evidence="4">
    <location>
        <begin position="265"/>
        <end position="340"/>
    </location>
</feature>
<dbReference type="GO" id="GO:0003824">
    <property type="term" value="F:catalytic activity"/>
    <property type="evidence" value="ECO:0007669"/>
    <property type="project" value="InterPro"/>
</dbReference>
<dbReference type="Gene3D" id="3.30.300.30">
    <property type="match status" value="3"/>
</dbReference>
<evidence type="ECO:0000256" key="2">
    <source>
        <dbReference type="ARBA" id="ARBA00022450"/>
    </source>
</evidence>
<dbReference type="PROSITE" id="PS00012">
    <property type="entry name" value="PHOSPHOPANTETHEINE"/>
    <property type="match status" value="3"/>
</dbReference>
<dbReference type="InterPro" id="IPR020806">
    <property type="entry name" value="PKS_PP-bd"/>
</dbReference>
<dbReference type="SUPFAM" id="SSF56801">
    <property type="entry name" value="Acetyl-CoA synthetase-like"/>
    <property type="match status" value="3"/>
</dbReference>
<gene>
    <name evidence="5" type="ORF">A3K89_23120</name>
</gene>
<dbReference type="Proteomes" id="UP000077519">
    <property type="component" value="Unassembled WGS sequence"/>
</dbReference>
<comment type="cofactor">
    <cofactor evidence="1">
        <name>pantetheine 4'-phosphate</name>
        <dbReference type="ChEBI" id="CHEBI:47942"/>
    </cofactor>
</comment>
<dbReference type="FunFam" id="2.30.38.10:FF:000001">
    <property type="entry name" value="Non-ribosomal peptide synthetase PvdI"/>
    <property type="match status" value="2"/>
</dbReference>
<dbReference type="InterPro" id="IPR001242">
    <property type="entry name" value="Condensation_dom"/>
</dbReference>
<evidence type="ECO:0000313" key="6">
    <source>
        <dbReference type="Proteomes" id="UP000077519"/>
    </source>
</evidence>
<dbReference type="PANTHER" id="PTHR45527">
    <property type="entry name" value="NONRIBOSOMAL PEPTIDE SYNTHETASE"/>
    <property type="match status" value="1"/>
</dbReference>
<keyword evidence="2" id="KW-0596">Phosphopantetheine</keyword>
<dbReference type="EMBL" id="LVHI01000018">
    <property type="protein sequence ID" value="OAK53566.1"/>
    <property type="molecule type" value="Genomic_DNA"/>
</dbReference>
<dbReference type="Gene3D" id="3.40.50.1820">
    <property type="entry name" value="alpha/beta hydrolase"/>
    <property type="match status" value="1"/>
</dbReference>
<dbReference type="Pfam" id="PF00501">
    <property type="entry name" value="AMP-binding"/>
    <property type="match status" value="3"/>
</dbReference>
<feature type="domain" description="Carrier" evidence="4">
    <location>
        <begin position="1322"/>
        <end position="1397"/>
    </location>
</feature>
<dbReference type="InterPro" id="IPR036736">
    <property type="entry name" value="ACP-like_sf"/>
</dbReference>
<dbReference type="PROSITE" id="PS00455">
    <property type="entry name" value="AMP_BINDING"/>
    <property type="match status" value="2"/>
</dbReference>
<proteinExistence type="predicted"/>
<dbReference type="SUPFAM" id="SSF47336">
    <property type="entry name" value="ACP-like"/>
    <property type="match status" value="3"/>
</dbReference>
<dbReference type="InterPro" id="IPR020845">
    <property type="entry name" value="AMP-binding_CS"/>
</dbReference>
<dbReference type="Pfam" id="PF00668">
    <property type="entry name" value="Condensation"/>
    <property type="match status" value="3"/>
</dbReference>
<dbReference type="InterPro" id="IPR006162">
    <property type="entry name" value="Ppantetheine_attach_site"/>
</dbReference>
<reference evidence="5 6" key="1">
    <citation type="submission" date="2016-03" db="EMBL/GenBank/DDBJ databases">
        <title>Genome sequence of Rhodococcus kyotonensis KB10.</title>
        <authorList>
            <person name="Jeong H."/>
            <person name="Hong C.E."/>
            <person name="Jo S.H."/>
            <person name="Park J.M."/>
        </authorList>
    </citation>
    <scope>NUCLEOTIDE SEQUENCE [LARGE SCALE GENOMIC DNA]</scope>
    <source>
        <strain evidence="5 6">KB10</strain>
    </source>
</reference>
<dbReference type="Gene3D" id="3.30.559.10">
    <property type="entry name" value="Chloramphenicol acetyltransferase-like domain"/>
    <property type="match status" value="3"/>
</dbReference>
<dbReference type="Pfam" id="PF13193">
    <property type="entry name" value="AMP-binding_C"/>
    <property type="match status" value="3"/>
</dbReference>
<dbReference type="GO" id="GO:0005737">
    <property type="term" value="C:cytoplasm"/>
    <property type="evidence" value="ECO:0007669"/>
    <property type="project" value="TreeGrafter"/>
</dbReference>
<dbReference type="Gene3D" id="3.40.50.12780">
    <property type="entry name" value="N-terminal domain of ligase-like"/>
    <property type="match status" value="2"/>
</dbReference>
<dbReference type="InterPro" id="IPR029058">
    <property type="entry name" value="AB_hydrolase_fold"/>
</dbReference>
<protein>
    <recommendedName>
        <fullName evidence="4">Carrier domain-containing protein</fullName>
    </recommendedName>
</protein>
<dbReference type="NCBIfam" id="TIGR01733">
    <property type="entry name" value="AA-adenyl-dom"/>
    <property type="match status" value="2"/>
</dbReference>
<evidence type="ECO:0000256" key="1">
    <source>
        <dbReference type="ARBA" id="ARBA00001957"/>
    </source>
</evidence>
<dbReference type="GO" id="GO:0043041">
    <property type="term" value="P:amino acid activation for nonribosomal peptide biosynthetic process"/>
    <property type="evidence" value="ECO:0007669"/>
    <property type="project" value="TreeGrafter"/>
</dbReference>
<dbReference type="InterPro" id="IPR000873">
    <property type="entry name" value="AMP-dep_synth/lig_dom"/>
</dbReference>
<organism evidence="5 6">
    <name type="scientific">Rhodococcoides kyotonense</name>
    <dbReference type="NCBI Taxonomy" id="398843"/>
    <lineage>
        <taxon>Bacteria</taxon>
        <taxon>Bacillati</taxon>
        <taxon>Actinomycetota</taxon>
        <taxon>Actinomycetes</taxon>
        <taxon>Mycobacteriales</taxon>
        <taxon>Nocardiaceae</taxon>
        <taxon>Rhodococcoides</taxon>
    </lineage>
</organism>
<accession>A0A177YDF0</accession>
<dbReference type="GO" id="GO:0044550">
    <property type="term" value="P:secondary metabolite biosynthetic process"/>
    <property type="evidence" value="ECO:0007669"/>
    <property type="project" value="TreeGrafter"/>
</dbReference>
<dbReference type="InterPro" id="IPR023213">
    <property type="entry name" value="CAT-like_dom_sf"/>
</dbReference>
<sequence length="2917" mass="315103">MSATSFVPSMLAAFASQVSPEAVRSLRHVLVAGEAFGSSVANAARQVMPSAQLHNLYGPTEFTVHATAYSLDGNATASDVPIGTAVSNSAAYVLDSRLHLAPVGVVGELYLAGMQLAQGYFGRADLTADRFVASPFSAGERMYRTGDLVRWDASGRLLYVGRSDFQVKLRGQRIELGEIEAAVAQCGSVSRAVVEVRQDRLVAYVVPAGEAIDVDVVKASVAEVLPSYMVPSVFVVLDELPVGASGKLDRRALPEPVFEVREFRAPQTPVEEIVADVFADLLGAPRVGVDDDFFELGGNSLIATQVVARLGAALDTRVPVRMLFDASSVGDLAARVESSVGAGGRQQLVARERPEHVLLSLAQQRMWFLNRLDPQSAVYNVPMAVRLVGEMNVDALKGAVLDVVGRHEALRTYYPTVDGTPVQRVVSVDEVALDLNPIAVSETGLLEVVSDTVGRGFDVASAVPLRAALIEVGRNDRVLVVVVHHISADGSSIAPLARDVMTAYAARSIGQEPDWVPLPIQYADYALWQRDILGELDDPASIARRQLDYWRGQLADLPEVLDLPTDRPRPAVQSLAGASETFEIDRSVHMALDALARRCGATRFMVVHAVLAALLARWAGSSDISIGTPVAGRGDAALDDLIGMFVNTLVLRTQVDSAGSFDELVESVRRTDIEAFGHADLPFEWLVDELSPARSTAHSPLFQVLLVFQNFAREHFELGGLTVSGVDADTRTAKYDLQFSFVEKFDSAGSVDGVAVSIMYATALFDDTTIDAVGRRFVRMLTAAVSTPNMVVGDIDVLDSVERCDIVDRWNATDQWIDPATHLVELFDRQVRRTPDAVAVVEGDRSWTYSEFDAVVNSTARQLMSMGAQPEVTVAVAMARSFDALVAVYAVMKAGAAYVPVDPEQPMERNERIISVADPAIVLTRRCDDFIPSDDGPRATYFEDLDCSSQPNSTVTDMDRARPLRATDAAYLIFTSGSTGLPKGMEITHAATVNQLSWAQAHYPLDETDVVLHKTPTTFDISVWEMFWTLHTGARIVVAEPGGHRDPEYLREVIKRCGVTTIHFVPSMLVAYSHAAGALGSSIRRVFVAGEALTPSTIELFRANNDADLHNWYGPAEVQVVTASRADNTDGPVSIGAPVWNTKLRVLDARLQPVPVGVSGELYVSGMQLARGYRRRPGLTADRFVADPFGAGSRMYRTGDLVQWTRDGELIYKGRTDFQVKLRGQRIEPGEIEAVLTRHPDIESAAVVLHRDATLGDRLVAYVASSTDISPADVTTFVSEAVPSYMVPSAVIVMDVLPLGATGKIDRKALPEPEFAATEYRAPVTDTELAVADIFGAVIGSEKIGLDDDFFALGGNSLIATQVVARASERFDRQVPLRLLFEASTVGSFAAKVETLVDSCRRSAPVPRSRPDRIPLSLAQQRLWVLNRLYPGSGVRNIPVAVRLSGPLNEDALRASVRDLLARHESLRTMYPEADGVGYQLICDVDDVVLDLTPAVVDEANLRATVEDIATRGFDVSSEVPLRTGLLRIADDDHVLVFVAHHIAADGFSMRPLTADVMVSYAARSEGRSPDRPPLAVQYADYTLWQRDVLGVPEDPQSLAARQLDYWRKQLDGLSEGIDLPFDRPKSGPASYSGATVTFAVSSNLRARAEALARANNATLFMVFHAALAVLLGRLAATEDVAISSPTAGRGAAELDDLIGMFVNSMVLRTRATSSTTFAEMLAHTRDIDLDAFAHSDVPFERVLEEIDSERRWINGARVPVALSFQNLGWGTLELSGLRVDTVDFDPGSAKYDLHFVVQEATDTEGRPGLIGSITYATDLFDESTVREIGEQWIRVLEEGTSDPSVAVGDIGLVSATELSRTISEWNDTTTVVPFVHTLPELLDRQATRAPDAVAVVEGDALLTYGEFAATVARTARWLISCGVGPEDRVAVAMHRSMDLVVAVHAITVAGGAYVPMDPDQPSLRTEHVVATSRPVMVLSEIDGDTTAAFPSDPVTDSDRIRPLRSDNTAYVMFTSGSTGRPKGVAVSHAAVVNQVSWLAAEYGIDADDVVLHKTPFTFDVSVWELFGATAGGGRLVIAAHDGHRDPQYLASTIESEGVTAVSFVPSMLSVFAAQVNPARLHSLRHVLAAGEELGRAAARTASASLPSATLHNLYGPTECAVHATAYRYDPSESSPTGPGEGVPIGSPVWNCGAYVLNSRLQPSPVGVVGELYLAGVQVARGYENRPDLTAERFVAHPFRTTGERLYRTGDLVRRTRSGQLVYVARVDSQVKLRGQRVELGEIETVLLQHDSVGGAAVDVRGDRLVGYVTPAGPGTDVARDAVRTLVKETLPKHMVPAVLVVVDAIPTTATGKLDRAALPDPVTSVAERRAPTTRVEEAVATVFADVMNLPQVGLDDDFFELGGNSLLATKVVSRLGDALDASVPLRLLFDASSVAELASALDEYVGDGRRLPLIGRPRPGMIPLSVQQQRTWSLAQWIPKSPYFNIPVAVRITGAIDADALAVAARDVVERHESLRTVYPKVDDVPVQDILPAEAVSLDLSPIDVTEDDLPDRMAGLLAVGFDTGCEPPIRMTLFRLGASEHVVVVVFHHIAADGSSFGPFARDLTQAYSARAAGEVPGWEPLKVQYADYALWQRERLGELSDPASLASRQLQFWRETLADQPDLLNVELDRPRPEVRTMAGSSVSVALDRDVHAAIDLCARAAGTTRFMVVHAAMAVVLARWSGNTDVTVGAPTAGRGNELLDGLVGMFVSTVVLRTVVDTSMSFAELLSDVRSRDIAAFENTDIPFDWLLNELLPARPVSQVPFFQVMMAFQNYEQRVAELGGVTMEAMGTDVDTAKLDLYFVFVEATEPDGSCAGMSIEIAYATELFDESTVVALGHALRRVLTAAVFDPTSTVGDLPMEEAVGSVHLTNTDR</sequence>